<dbReference type="SUPFAM" id="SSF56672">
    <property type="entry name" value="DNA/RNA polymerases"/>
    <property type="match status" value="1"/>
</dbReference>
<dbReference type="FunFam" id="3.10.10.10:FF:000007">
    <property type="entry name" value="Retrovirus-related Pol polyprotein from transposon 17.6-like Protein"/>
    <property type="match status" value="1"/>
</dbReference>
<feature type="compositionally biased region" description="Acidic residues" evidence="10">
    <location>
        <begin position="1"/>
        <end position="11"/>
    </location>
</feature>
<sequence>MGDQESADQDNPDFTAGPFVARRNPTGEIESLLDSLYLHDGDVSQNGDDRIERAHSQDRVNEENSDHTSQNGEEALGALGRGLLEPLTPVVVQRENRVDISQTDWDSMQNRMRVLECHLGALETTHRESVSSSLNRETSFRESVERALAKMEQEFQDKIEVLDKNMVSCLKRRDEKWQREISTLRPTSTPINQRTIAVSTDMGGPPPLNATFSMPGVSPFYFKPPVRLDFPTFGPSCETADVLSFVEQAENFLELRPLSVPELMGTLSSVLRGPALSWWKAAKGQVLDWSMFKETFLNAFLPTDYMAEVEEKLRELVQQPDQRLRDFAYDYQALCLKWKPDMPEEEIVRRILNNTNPKVAGCLRGTVHTVTDLVKVGSMVEKDCGSAKGYWQKVHASTEGTGKRALEKRGGNKFNAVVTQPPPPQMQRAELLLVPLTICNVQGVAVVDTGSTYTLMREGLWRNLHGTSRDLIPSEDQRFVMADGTAHVALGKQRFGLDWHGRKLSVEAHVMDDRHLAFPMIIGLDFLTDAGVILDLAKRVYGLQTANGYVFHPFLLPPTRPGPWTRTVPRVHLYYAPQPGRFLPCWTSYPLMMNSVSVDQPNELSQLINAWPTVTSSVLGKTTVEKHTIYTQDEVPVKSRAYRVSPLKKRIIEEHVEKMLDEDIIEPSQSSWSSPVVMVDRPDGRERFCIDFRKVNAKTLPDAYPMPIIHEILESLEGATWFSALDLQSGYWQIAMDENSKQKTAFITTLGLFQFKRMPFGLRNAAATFQRLMEKVLGELRGRMCFVYIDDIIVYSTSREQHSRDLNSVFQKLQAANLSLNMKKCQFFKRELKFLGHIVSSRGVEVDPSKTKAVSEFPVPQDIKELQRFLGLAGWYHKFILGFADMAAP</sequence>
<dbReference type="CDD" id="cd01647">
    <property type="entry name" value="RT_LTR"/>
    <property type="match status" value="1"/>
</dbReference>
<evidence type="ECO:0000256" key="3">
    <source>
        <dbReference type="ARBA" id="ARBA00022670"/>
    </source>
</evidence>
<evidence type="ECO:0000256" key="1">
    <source>
        <dbReference type="ARBA" id="ARBA00010879"/>
    </source>
</evidence>
<evidence type="ECO:0000256" key="8">
    <source>
        <dbReference type="ARBA" id="ARBA00022801"/>
    </source>
</evidence>
<feature type="region of interest" description="Disordered" evidence="10">
    <location>
        <begin position="1"/>
        <end position="26"/>
    </location>
</feature>
<dbReference type="InterPro" id="IPR021109">
    <property type="entry name" value="Peptidase_aspartic_dom_sf"/>
</dbReference>
<feature type="domain" description="Reverse transcriptase" evidence="11">
    <location>
        <begin position="660"/>
        <end position="839"/>
    </location>
</feature>
<comment type="similarity">
    <text evidence="1">Belongs to the beta type-B retroviral polymerase family. HERV class-II K(HML-2) pol subfamily.</text>
</comment>
<name>A0AAV2MGY0_KNICA</name>
<evidence type="ECO:0000256" key="5">
    <source>
        <dbReference type="ARBA" id="ARBA00022695"/>
    </source>
</evidence>
<dbReference type="Gene3D" id="3.30.70.270">
    <property type="match status" value="2"/>
</dbReference>
<keyword evidence="9" id="KW-0695">RNA-directed DNA polymerase</keyword>
<evidence type="ECO:0000256" key="7">
    <source>
        <dbReference type="ARBA" id="ARBA00022759"/>
    </source>
</evidence>
<reference evidence="12 13" key="1">
    <citation type="submission" date="2024-04" db="EMBL/GenBank/DDBJ databases">
        <authorList>
            <person name="Waldvogel A.-M."/>
            <person name="Schoenle A."/>
        </authorList>
    </citation>
    <scope>NUCLEOTIDE SEQUENCE [LARGE SCALE GENOMIC DNA]</scope>
</reference>
<evidence type="ECO:0000313" key="12">
    <source>
        <dbReference type="EMBL" id="CAL1612613.1"/>
    </source>
</evidence>
<dbReference type="GO" id="GO:0004523">
    <property type="term" value="F:RNA-DNA hybrid ribonuclease activity"/>
    <property type="evidence" value="ECO:0007669"/>
    <property type="project" value="UniProtKB-EC"/>
</dbReference>
<evidence type="ECO:0000256" key="2">
    <source>
        <dbReference type="ARBA" id="ARBA00012180"/>
    </source>
</evidence>
<dbReference type="InterPro" id="IPR051320">
    <property type="entry name" value="Viral_Replic_Matur_Polypro"/>
</dbReference>
<dbReference type="InterPro" id="IPR043502">
    <property type="entry name" value="DNA/RNA_pol_sf"/>
</dbReference>
<dbReference type="PANTHER" id="PTHR33064:SF37">
    <property type="entry name" value="RIBONUCLEASE H"/>
    <property type="match status" value="1"/>
</dbReference>
<keyword evidence="5" id="KW-0548">Nucleotidyltransferase</keyword>
<evidence type="ECO:0000313" key="13">
    <source>
        <dbReference type="Proteomes" id="UP001497482"/>
    </source>
</evidence>
<dbReference type="Gene3D" id="3.10.10.10">
    <property type="entry name" value="HIV Type 1 Reverse Transcriptase, subunit A, domain 1"/>
    <property type="match status" value="1"/>
</dbReference>
<dbReference type="PANTHER" id="PTHR33064">
    <property type="entry name" value="POL PROTEIN"/>
    <property type="match status" value="1"/>
</dbReference>
<dbReference type="Gene3D" id="2.40.70.10">
    <property type="entry name" value="Acid Proteases"/>
    <property type="match status" value="1"/>
</dbReference>
<dbReference type="InterPro" id="IPR043128">
    <property type="entry name" value="Rev_trsase/Diguanyl_cyclase"/>
</dbReference>
<dbReference type="GO" id="GO:0003964">
    <property type="term" value="F:RNA-directed DNA polymerase activity"/>
    <property type="evidence" value="ECO:0007669"/>
    <property type="project" value="UniProtKB-KW"/>
</dbReference>
<dbReference type="SUPFAM" id="SSF50630">
    <property type="entry name" value="Acid proteases"/>
    <property type="match status" value="1"/>
</dbReference>
<keyword evidence="3" id="KW-0645">Protease</keyword>
<accession>A0AAV2MGY0</accession>
<keyword evidence="8" id="KW-0378">Hydrolase</keyword>
<evidence type="ECO:0000256" key="10">
    <source>
        <dbReference type="SAM" id="MobiDB-lite"/>
    </source>
</evidence>
<dbReference type="EC" id="3.1.26.4" evidence="2"/>
<evidence type="ECO:0000256" key="6">
    <source>
        <dbReference type="ARBA" id="ARBA00022722"/>
    </source>
</evidence>
<dbReference type="AlphaFoldDB" id="A0AAV2MGY0"/>
<dbReference type="GO" id="GO:0006508">
    <property type="term" value="P:proteolysis"/>
    <property type="evidence" value="ECO:0007669"/>
    <property type="project" value="UniProtKB-KW"/>
</dbReference>
<proteinExistence type="inferred from homology"/>
<dbReference type="CDD" id="cd00303">
    <property type="entry name" value="retropepsin_like"/>
    <property type="match status" value="1"/>
</dbReference>
<keyword evidence="7" id="KW-0255">Endonuclease</keyword>
<dbReference type="EMBL" id="OZ035830">
    <property type="protein sequence ID" value="CAL1612613.1"/>
    <property type="molecule type" value="Genomic_DNA"/>
</dbReference>
<keyword evidence="4" id="KW-0808">Transferase</keyword>
<dbReference type="InterPro" id="IPR000477">
    <property type="entry name" value="RT_dom"/>
</dbReference>
<dbReference type="PROSITE" id="PS50878">
    <property type="entry name" value="RT_POL"/>
    <property type="match status" value="1"/>
</dbReference>
<evidence type="ECO:0000256" key="4">
    <source>
        <dbReference type="ARBA" id="ARBA00022679"/>
    </source>
</evidence>
<dbReference type="InterPro" id="IPR001969">
    <property type="entry name" value="Aspartic_peptidase_AS"/>
</dbReference>
<organism evidence="12 13">
    <name type="scientific">Knipowitschia caucasica</name>
    <name type="common">Caucasian dwarf goby</name>
    <name type="synonym">Pomatoschistus caucasicus</name>
    <dbReference type="NCBI Taxonomy" id="637954"/>
    <lineage>
        <taxon>Eukaryota</taxon>
        <taxon>Metazoa</taxon>
        <taxon>Chordata</taxon>
        <taxon>Craniata</taxon>
        <taxon>Vertebrata</taxon>
        <taxon>Euteleostomi</taxon>
        <taxon>Actinopterygii</taxon>
        <taxon>Neopterygii</taxon>
        <taxon>Teleostei</taxon>
        <taxon>Neoteleostei</taxon>
        <taxon>Acanthomorphata</taxon>
        <taxon>Gobiaria</taxon>
        <taxon>Gobiiformes</taxon>
        <taxon>Gobioidei</taxon>
        <taxon>Gobiidae</taxon>
        <taxon>Gobiinae</taxon>
        <taxon>Knipowitschia</taxon>
    </lineage>
</organism>
<evidence type="ECO:0000259" key="11">
    <source>
        <dbReference type="PROSITE" id="PS50878"/>
    </source>
</evidence>
<gene>
    <name evidence="12" type="ORF">KC01_LOCUS38921</name>
</gene>
<dbReference type="PROSITE" id="PS00141">
    <property type="entry name" value="ASP_PROTEASE"/>
    <property type="match status" value="1"/>
</dbReference>
<keyword evidence="6" id="KW-0540">Nuclease</keyword>
<protein>
    <recommendedName>
        <fullName evidence="2">ribonuclease H</fullName>
        <ecNumber evidence="2">3.1.26.4</ecNumber>
    </recommendedName>
</protein>
<keyword evidence="13" id="KW-1185">Reference proteome</keyword>
<dbReference type="Proteomes" id="UP001497482">
    <property type="component" value="Chromosome 8"/>
</dbReference>
<dbReference type="GO" id="GO:0004190">
    <property type="term" value="F:aspartic-type endopeptidase activity"/>
    <property type="evidence" value="ECO:0007669"/>
    <property type="project" value="InterPro"/>
</dbReference>
<dbReference type="InterPro" id="IPR005162">
    <property type="entry name" value="Retrotrans_gag_dom"/>
</dbReference>
<dbReference type="Pfam" id="PF03732">
    <property type="entry name" value="Retrotrans_gag"/>
    <property type="match status" value="1"/>
</dbReference>
<evidence type="ECO:0000256" key="9">
    <source>
        <dbReference type="ARBA" id="ARBA00022918"/>
    </source>
</evidence>
<dbReference type="Pfam" id="PF00078">
    <property type="entry name" value="RVT_1"/>
    <property type="match status" value="1"/>
</dbReference>